<keyword evidence="2" id="KW-1185">Reference proteome</keyword>
<accession>A0A914Q851</accession>
<reference evidence="3" key="1">
    <citation type="submission" date="2022-11" db="UniProtKB">
        <authorList>
            <consortium name="WormBaseParasite"/>
        </authorList>
    </citation>
    <scope>IDENTIFICATION</scope>
</reference>
<dbReference type="Proteomes" id="UP000887578">
    <property type="component" value="Unplaced"/>
</dbReference>
<dbReference type="WBParaSite" id="PDA_v2.g2332.t1">
    <property type="protein sequence ID" value="PDA_v2.g2332.t1"/>
    <property type="gene ID" value="PDA_v2.g2332"/>
</dbReference>
<sequence length="182" mass="20363">MSASMFVVYLFVAIFAVTVFANPIPALNIGDELTLQNGGIDEFLQPLKDIDETLSPEQKTKLKEITSNPASTKKEIVDAIENFFHSIGGNAEAKYNSLIEKLQIEGKKIEDEMKAEDSKMNEDEKKFVEKANAINANMDITLAENQKQIKDLINSATPEMKTKIQEDIKKVVETLKNNVKNL</sequence>
<dbReference type="AlphaFoldDB" id="A0A914Q851"/>
<keyword evidence="1" id="KW-0732">Signal</keyword>
<organism evidence="2 3">
    <name type="scientific">Panagrolaimus davidi</name>
    <dbReference type="NCBI Taxonomy" id="227884"/>
    <lineage>
        <taxon>Eukaryota</taxon>
        <taxon>Metazoa</taxon>
        <taxon>Ecdysozoa</taxon>
        <taxon>Nematoda</taxon>
        <taxon>Chromadorea</taxon>
        <taxon>Rhabditida</taxon>
        <taxon>Tylenchina</taxon>
        <taxon>Panagrolaimomorpha</taxon>
        <taxon>Panagrolaimoidea</taxon>
        <taxon>Panagrolaimidae</taxon>
        <taxon>Panagrolaimus</taxon>
    </lineage>
</organism>
<feature type="signal peptide" evidence="1">
    <location>
        <begin position="1"/>
        <end position="21"/>
    </location>
</feature>
<evidence type="ECO:0000256" key="1">
    <source>
        <dbReference type="SAM" id="SignalP"/>
    </source>
</evidence>
<proteinExistence type="predicted"/>
<evidence type="ECO:0000313" key="2">
    <source>
        <dbReference type="Proteomes" id="UP000887578"/>
    </source>
</evidence>
<evidence type="ECO:0000313" key="3">
    <source>
        <dbReference type="WBParaSite" id="PDA_v2.g2332.t1"/>
    </source>
</evidence>
<name>A0A914Q851_9BILA</name>
<feature type="chain" id="PRO_5037620379" evidence="1">
    <location>
        <begin position="22"/>
        <end position="182"/>
    </location>
</feature>
<protein>
    <submittedName>
        <fullName evidence="3">Uncharacterized protein</fullName>
    </submittedName>
</protein>